<dbReference type="OrthoDB" id="10420516at2759"/>
<feature type="region of interest" description="Disordered" evidence="1">
    <location>
        <begin position="1"/>
        <end position="122"/>
    </location>
</feature>
<evidence type="ECO:0000256" key="1">
    <source>
        <dbReference type="SAM" id="MobiDB-lite"/>
    </source>
</evidence>
<evidence type="ECO:0000313" key="3">
    <source>
        <dbReference type="Proteomes" id="UP000467700"/>
    </source>
</evidence>
<gene>
    <name evidence="2" type="ORF">AAE3_LOCUS4884</name>
</gene>
<name>A0A8S0WZB9_CYCAE</name>
<organism evidence="2 3">
    <name type="scientific">Cyclocybe aegerita</name>
    <name type="common">Black poplar mushroom</name>
    <name type="synonym">Agrocybe aegerita</name>
    <dbReference type="NCBI Taxonomy" id="1973307"/>
    <lineage>
        <taxon>Eukaryota</taxon>
        <taxon>Fungi</taxon>
        <taxon>Dikarya</taxon>
        <taxon>Basidiomycota</taxon>
        <taxon>Agaricomycotina</taxon>
        <taxon>Agaricomycetes</taxon>
        <taxon>Agaricomycetidae</taxon>
        <taxon>Agaricales</taxon>
        <taxon>Agaricineae</taxon>
        <taxon>Bolbitiaceae</taxon>
        <taxon>Cyclocybe</taxon>
    </lineage>
</organism>
<feature type="region of interest" description="Disordered" evidence="1">
    <location>
        <begin position="176"/>
        <end position="244"/>
    </location>
</feature>
<dbReference type="Proteomes" id="UP000467700">
    <property type="component" value="Unassembled WGS sequence"/>
</dbReference>
<proteinExistence type="predicted"/>
<protein>
    <submittedName>
        <fullName evidence="2">Uncharacterized protein</fullName>
    </submittedName>
</protein>
<dbReference type="EMBL" id="CACVBS010000036">
    <property type="protein sequence ID" value="CAA7262598.1"/>
    <property type="molecule type" value="Genomic_DNA"/>
</dbReference>
<keyword evidence="3" id="KW-1185">Reference proteome</keyword>
<sequence>MTPLSGSPVSRCMALGNQRGMFSRSNHHHQRQRASSLSVTLGTRRPRSPETTPPESESDEAQKTSPHTKRTVKRGRTKYTPATEDGPTPAFLPPHTQLLPLEGLPAESPHHAPPPRTQPEPVAAQVKHLESLLDSVLATLVIIRAATNTAVALSDHSKRVFKMLNTLLPLEDPAHATDNLTAPAPTPELASHPKQSYADAAKSCQPEVTSRPTNHARSSPAGATAHHRPSIAEQRPRHPHPHSTSRLIARWDGHPVPQTSSSLSMFVRHLNGMFNLERNPASRGETPRKILAANCHKVG</sequence>
<accession>A0A8S0WZB9</accession>
<evidence type="ECO:0000313" key="2">
    <source>
        <dbReference type="EMBL" id="CAA7262598.1"/>
    </source>
</evidence>
<reference evidence="2 3" key="1">
    <citation type="submission" date="2020-01" db="EMBL/GenBank/DDBJ databases">
        <authorList>
            <person name="Gupta K D."/>
        </authorList>
    </citation>
    <scope>NUCLEOTIDE SEQUENCE [LARGE SCALE GENOMIC DNA]</scope>
</reference>
<feature type="compositionally biased region" description="Polar residues" evidence="1">
    <location>
        <begin position="206"/>
        <end position="217"/>
    </location>
</feature>
<feature type="compositionally biased region" description="Basic residues" evidence="1">
    <location>
        <begin position="66"/>
        <end position="77"/>
    </location>
</feature>
<comment type="caution">
    <text evidence="2">The sequence shown here is derived from an EMBL/GenBank/DDBJ whole genome shotgun (WGS) entry which is preliminary data.</text>
</comment>
<dbReference type="AlphaFoldDB" id="A0A8S0WZB9"/>